<reference evidence="1" key="2">
    <citation type="submission" date="2020-11" db="EMBL/GenBank/DDBJ databases">
        <authorList>
            <person name="McCartney M.A."/>
            <person name="Auch B."/>
            <person name="Kono T."/>
            <person name="Mallez S."/>
            <person name="Becker A."/>
            <person name="Gohl D.M."/>
            <person name="Silverstein K.A.T."/>
            <person name="Koren S."/>
            <person name="Bechman K.B."/>
            <person name="Herman A."/>
            <person name="Abrahante J.E."/>
            <person name="Garbe J."/>
        </authorList>
    </citation>
    <scope>NUCLEOTIDE SEQUENCE</scope>
    <source>
        <strain evidence="1">Duluth1</strain>
        <tissue evidence="1">Whole animal</tissue>
    </source>
</reference>
<name>A0A9D4HUX6_DREPO</name>
<keyword evidence="2" id="KW-1185">Reference proteome</keyword>
<accession>A0A9D4HUX6</accession>
<comment type="caution">
    <text evidence="1">The sequence shown here is derived from an EMBL/GenBank/DDBJ whole genome shotgun (WGS) entry which is preliminary data.</text>
</comment>
<evidence type="ECO:0000313" key="1">
    <source>
        <dbReference type="EMBL" id="KAH3733897.1"/>
    </source>
</evidence>
<reference evidence="1" key="1">
    <citation type="journal article" date="2019" name="bioRxiv">
        <title>The Genome of the Zebra Mussel, Dreissena polymorpha: A Resource for Invasive Species Research.</title>
        <authorList>
            <person name="McCartney M.A."/>
            <person name="Auch B."/>
            <person name="Kono T."/>
            <person name="Mallez S."/>
            <person name="Zhang Y."/>
            <person name="Obille A."/>
            <person name="Becker A."/>
            <person name="Abrahante J.E."/>
            <person name="Garbe J."/>
            <person name="Badalamenti J.P."/>
            <person name="Herman A."/>
            <person name="Mangelson H."/>
            <person name="Liachko I."/>
            <person name="Sullivan S."/>
            <person name="Sone E.D."/>
            <person name="Koren S."/>
            <person name="Silverstein K.A.T."/>
            <person name="Beckman K.B."/>
            <person name="Gohl D.M."/>
        </authorList>
    </citation>
    <scope>NUCLEOTIDE SEQUENCE</scope>
    <source>
        <strain evidence="1">Duluth1</strain>
        <tissue evidence="1">Whole animal</tissue>
    </source>
</reference>
<proteinExistence type="predicted"/>
<evidence type="ECO:0000313" key="2">
    <source>
        <dbReference type="Proteomes" id="UP000828390"/>
    </source>
</evidence>
<organism evidence="1 2">
    <name type="scientific">Dreissena polymorpha</name>
    <name type="common">Zebra mussel</name>
    <name type="synonym">Mytilus polymorpha</name>
    <dbReference type="NCBI Taxonomy" id="45954"/>
    <lineage>
        <taxon>Eukaryota</taxon>
        <taxon>Metazoa</taxon>
        <taxon>Spiralia</taxon>
        <taxon>Lophotrochozoa</taxon>
        <taxon>Mollusca</taxon>
        <taxon>Bivalvia</taxon>
        <taxon>Autobranchia</taxon>
        <taxon>Heteroconchia</taxon>
        <taxon>Euheterodonta</taxon>
        <taxon>Imparidentia</taxon>
        <taxon>Neoheterodontei</taxon>
        <taxon>Myida</taxon>
        <taxon>Dreissenoidea</taxon>
        <taxon>Dreissenidae</taxon>
        <taxon>Dreissena</taxon>
    </lineage>
</organism>
<dbReference type="Proteomes" id="UP000828390">
    <property type="component" value="Unassembled WGS sequence"/>
</dbReference>
<gene>
    <name evidence="1" type="ORF">DPMN_040336</name>
</gene>
<protein>
    <submittedName>
        <fullName evidence="1">Uncharacterized protein</fullName>
    </submittedName>
</protein>
<sequence length="75" mass="8051">MLSSSGAATMTKHKDILAVKLFLQNLAASPKLAKTPFEVAKFLNITDSDQCGLSDSDTDSEFSGFINISEGEYTC</sequence>
<dbReference type="EMBL" id="JAIWYP010000011">
    <property type="protein sequence ID" value="KAH3733897.1"/>
    <property type="molecule type" value="Genomic_DNA"/>
</dbReference>
<dbReference type="AlphaFoldDB" id="A0A9D4HUX6"/>